<protein>
    <recommendedName>
        <fullName evidence="3">TIGR00299 family protein</fullName>
    </recommendedName>
</protein>
<evidence type="ECO:0000256" key="1">
    <source>
        <dbReference type="ARBA" id="ARBA00022596"/>
    </source>
</evidence>
<accession>A0A382TKD3</accession>
<dbReference type="PANTHER" id="PTHR36566">
    <property type="entry name" value="NICKEL INSERTION PROTEIN-RELATED"/>
    <property type="match status" value="1"/>
</dbReference>
<reference evidence="2" key="1">
    <citation type="submission" date="2018-05" db="EMBL/GenBank/DDBJ databases">
        <authorList>
            <person name="Lanie J.A."/>
            <person name="Ng W.-L."/>
            <person name="Kazmierczak K.M."/>
            <person name="Andrzejewski T.M."/>
            <person name="Davidsen T.M."/>
            <person name="Wayne K.J."/>
            <person name="Tettelin H."/>
            <person name="Glass J.I."/>
            <person name="Rusch D."/>
            <person name="Podicherti R."/>
            <person name="Tsui H.-C.T."/>
            <person name="Winkler M.E."/>
        </authorList>
    </citation>
    <scope>NUCLEOTIDE SEQUENCE</scope>
</reference>
<proteinExistence type="predicted"/>
<evidence type="ECO:0008006" key="3">
    <source>
        <dbReference type="Google" id="ProtNLM"/>
    </source>
</evidence>
<dbReference type="InterPro" id="IPR002822">
    <property type="entry name" value="Ni_insertion"/>
</dbReference>
<dbReference type="Pfam" id="PF01969">
    <property type="entry name" value="Ni_insertion"/>
    <property type="match status" value="1"/>
</dbReference>
<sequence length="77" mass="8238">MRAAYIQSVGGASGDMLLGALVDLGVSLEDIRAELDKLAITGYSLSARTDVRCEIRGTKVHVQITNNTQMSPVEMLS</sequence>
<keyword evidence="1" id="KW-0533">Nickel</keyword>
<dbReference type="PANTHER" id="PTHR36566:SF1">
    <property type="entry name" value="PYRIDINIUM-3,5-BISTHIOCARBOXYLIC ACID MONONUCLEOTIDE NICKEL INSERTION PROTEIN"/>
    <property type="match status" value="1"/>
</dbReference>
<organism evidence="2">
    <name type="scientific">marine metagenome</name>
    <dbReference type="NCBI Taxonomy" id="408172"/>
    <lineage>
        <taxon>unclassified sequences</taxon>
        <taxon>metagenomes</taxon>
        <taxon>ecological metagenomes</taxon>
    </lineage>
</organism>
<evidence type="ECO:0000313" key="2">
    <source>
        <dbReference type="EMBL" id="SVD22222.1"/>
    </source>
</evidence>
<gene>
    <name evidence="2" type="ORF">METZ01_LOCUS375076</name>
</gene>
<name>A0A382TKD3_9ZZZZ</name>
<dbReference type="AlphaFoldDB" id="A0A382TKD3"/>
<dbReference type="EMBL" id="UINC01137093">
    <property type="protein sequence ID" value="SVD22222.1"/>
    <property type="molecule type" value="Genomic_DNA"/>
</dbReference>
<feature type="non-terminal residue" evidence="2">
    <location>
        <position position="77"/>
    </location>
</feature>